<keyword evidence="3" id="KW-1185">Reference proteome</keyword>
<gene>
    <name evidence="2" type="ORF">D9C73_003478</name>
</gene>
<dbReference type="AlphaFoldDB" id="A0A4U5U5B4"/>
<proteinExistence type="predicted"/>
<feature type="region of interest" description="Disordered" evidence="1">
    <location>
        <begin position="151"/>
        <end position="172"/>
    </location>
</feature>
<accession>A0A4U5U5B4</accession>
<evidence type="ECO:0000313" key="2">
    <source>
        <dbReference type="EMBL" id="TKS69414.1"/>
    </source>
</evidence>
<name>A0A4U5U5B4_COLLU</name>
<evidence type="ECO:0000313" key="3">
    <source>
        <dbReference type="Proteomes" id="UP000298787"/>
    </source>
</evidence>
<sequence>MRLTVEDHSQSVSSAEDPTPEFLPCVFPATPESNILSGLFLPTFHVHRPRHGRAADYLISIDGLRGGRMFHGSVCTSKSVWGFGSATPEASPVSLSFSWGGAQPTVTRGMKFTDAMRSKARLSITGSASENGRVPLELTYPENIQHAERLQNGFAPERLRTPPSANSHMIRL</sequence>
<evidence type="ECO:0000256" key="1">
    <source>
        <dbReference type="SAM" id="MobiDB-lite"/>
    </source>
</evidence>
<reference evidence="2 3" key="1">
    <citation type="submission" date="2019-01" db="EMBL/GenBank/DDBJ databases">
        <title>Genome Assembly of Collichthys lucidus.</title>
        <authorList>
            <person name="Cai M."/>
            <person name="Xiao S."/>
        </authorList>
    </citation>
    <scope>NUCLEOTIDE SEQUENCE [LARGE SCALE GENOMIC DNA]</scope>
    <source>
        <strain evidence="2">JT15FE1705JMU</strain>
        <tissue evidence="2">Muscle</tissue>
    </source>
</reference>
<organism evidence="2 3">
    <name type="scientific">Collichthys lucidus</name>
    <name type="common">Big head croaker</name>
    <name type="synonym">Sciaena lucida</name>
    <dbReference type="NCBI Taxonomy" id="240159"/>
    <lineage>
        <taxon>Eukaryota</taxon>
        <taxon>Metazoa</taxon>
        <taxon>Chordata</taxon>
        <taxon>Craniata</taxon>
        <taxon>Vertebrata</taxon>
        <taxon>Euteleostomi</taxon>
        <taxon>Actinopterygii</taxon>
        <taxon>Neopterygii</taxon>
        <taxon>Teleostei</taxon>
        <taxon>Neoteleostei</taxon>
        <taxon>Acanthomorphata</taxon>
        <taxon>Eupercaria</taxon>
        <taxon>Sciaenidae</taxon>
        <taxon>Collichthys</taxon>
    </lineage>
</organism>
<protein>
    <submittedName>
        <fullName evidence="2">Uncharacterized protein</fullName>
    </submittedName>
</protein>
<dbReference type="Proteomes" id="UP000298787">
    <property type="component" value="Chromosome 3"/>
</dbReference>
<feature type="compositionally biased region" description="Polar residues" evidence="1">
    <location>
        <begin position="163"/>
        <end position="172"/>
    </location>
</feature>
<dbReference type="EMBL" id="CM014080">
    <property type="protein sequence ID" value="TKS69414.1"/>
    <property type="molecule type" value="Genomic_DNA"/>
</dbReference>